<name>A0A3N0V389_9PROT</name>
<dbReference type="SUPFAM" id="SSF52768">
    <property type="entry name" value="Arginase/deacetylase"/>
    <property type="match status" value="1"/>
</dbReference>
<keyword evidence="4" id="KW-1185">Reference proteome</keyword>
<dbReference type="InterPro" id="IPR023801">
    <property type="entry name" value="His_deacetylse_dom"/>
</dbReference>
<sequence length="311" mass="33755">MPTVYLTHPACLKHDLGGDHPETPARLHAIEDQLIASGLMQLLDYQQARSVTREELLLVHSVEHVDGMYAMASVQQQTRTLVQLDDDTALGPHTLEAACFAAGAVVQAVDMVMAGEALNAFCNVRPPGHHANRHQAAGFCIFNNLAVGVARALHHHGLRRVAVVDFDVHHGDGTEAIFHDEPRVLMCSTFRHPFYPYSGTGPHSPHRINVPLPAGADGDRFRAAVTEFWLPALQAFAPEMIFISAGFDAHREDEMGGLALREADYAWVTRLLMQQAEATAAGRIVSVLEGGYALSALGRSACAHIRALSAE</sequence>
<evidence type="ECO:0000256" key="1">
    <source>
        <dbReference type="ARBA" id="ARBA00005947"/>
    </source>
</evidence>
<dbReference type="InterPro" id="IPR023696">
    <property type="entry name" value="Ureohydrolase_dom_sf"/>
</dbReference>
<dbReference type="InterPro" id="IPR037138">
    <property type="entry name" value="His_deacetylse_dom_sf"/>
</dbReference>
<organism evidence="3 4">
    <name type="scientific">Pseudomethylobacillus aquaticus</name>
    <dbReference type="NCBI Taxonomy" id="2676064"/>
    <lineage>
        <taxon>Bacteria</taxon>
        <taxon>Pseudomonadati</taxon>
        <taxon>Pseudomonadota</taxon>
        <taxon>Betaproteobacteria</taxon>
        <taxon>Nitrosomonadales</taxon>
        <taxon>Methylophilaceae</taxon>
        <taxon>Pseudomethylobacillus</taxon>
    </lineage>
</organism>
<evidence type="ECO:0000313" key="4">
    <source>
        <dbReference type="Proteomes" id="UP000275137"/>
    </source>
</evidence>
<comment type="caution">
    <text evidence="3">The sequence shown here is derived from an EMBL/GenBank/DDBJ whole genome shotgun (WGS) entry which is preliminary data.</text>
</comment>
<dbReference type="Proteomes" id="UP000275137">
    <property type="component" value="Unassembled WGS sequence"/>
</dbReference>
<proteinExistence type="inferred from homology"/>
<dbReference type="PANTHER" id="PTHR10625:SF10">
    <property type="entry name" value="HISTONE DEACETYLASE HDAC1"/>
    <property type="match status" value="1"/>
</dbReference>
<reference evidence="3 4" key="1">
    <citation type="submission" date="2018-10" db="EMBL/GenBank/DDBJ databases">
        <authorList>
            <person name="Chen W.-M."/>
        </authorList>
    </citation>
    <scope>NUCLEOTIDE SEQUENCE [LARGE SCALE GENOMIC DNA]</scope>
    <source>
        <strain evidence="3 4">H-5</strain>
    </source>
</reference>
<feature type="domain" description="Histone deacetylase" evidence="2">
    <location>
        <begin position="20"/>
        <end position="308"/>
    </location>
</feature>
<dbReference type="PRINTS" id="PR01270">
    <property type="entry name" value="HDASUPER"/>
</dbReference>
<evidence type="ECO:0000259" key="2">
    <source>
        <dbReference type="Pfam" id="PF00850"/>
    </source>
</evidence>
<dbReference type="EMBL" id="RJVP01000002">
    <property type="protein sequence ID" value="ROH87193.1"/>
    <property type="molecule type" value="Genomic_DNA"/>
</dbReference>
<dbReference type="Pfam" id="PF00850">
    <property type="entry name" value="Hist_deacetyl"/>
    <property type="match status" value="1"/>
</dbReference>
<comment type="similarity">
    <text evidence="1">Belongs to the histone deacetylase family.</text>
</comment>
<dbReference type="AlphaFoldDB" id="A0A3N0V389"/>
<dbReference type="GO" id="GO:0040029">
    <property type="term" value="P:epigenetic regulation of gene expression"/>
    <property type="evidence" value="ECO:0007669"/>
    <property type="project" value="TreeGrafter"/>
</dbReference>
<dbReference type="PANTHER" id="PTHR10625">
    <property type="entry name" value="HISTONE DEACETYLASE HDAC1-RELATED"/>
    <property type="match status" value="1"/>
</dbReference>
<dbReference type="RefSeq" id="WP_123236994.1">
    <property type="nucleotide sequence ID" value="NZ_RJVP01000002.1"/>
</dbReference>
<dbReference type="InterPro" id="IPR000286">
    <property type="entry name" value="HDACs"/>
</dbReference>
<dbReference type="CDD" id="cd11599">
    <property type="entry name" value="HDAC_classII_2"/>
    <property type="match status" value="1"/>
</dbReference>
<dbReference type="Gene3D" id="3.40.800.20">
    <property type="entry name" value="Histone deacetylase domain"/>
    <property type="match status" value="1"/>
</dbReference>
<gene>
    <name evidence="3" type="ORF">ED236_05845</name>
</gene>
<protein>
    <submittedName>
        <fullName evidence="3">Histone deacetylase family protein</fullName>
    </submittedName>
</protein>
<evidence type="ECO:0000313" key="3">
    <source>
        <dbReference type="EMBL" id="ROH87193.1"/>
    </source>
</evidence>
<accession>A0A3N0V389</accession>
<dbReference type="GO" id="GO:0004407">
    <property type="term" value="F:histone deacetylase activity"/>
    <property type="evidence" value="ECO:0007669"/>
    <property type="project" value="TreeGrafter"/>
</dbReference>